<evidence type="ECO:0000256" key="10">
    <source>
        <dbReference type="ARBA" id="ARBA00023065"/>
    </source>
</evidence>
<keyword evidence="16" id="KW-1185">Reference proteome</keyword>
<protein>
    <recommendedName>
        <fullName evidence="14">Cyclic nucleotide-binding domain-containing protein</fullName>
    </recommendedName>
</protein>
<keyword evidence="7" id="KW-0851">Voltage-gated channel</keyword>
<name>A0A8J5FGS8_ZINOF</name>
<dbReference type="Proteomes" id="UP000734854">
    <property type="component" value="Unassembled WGS sequence"/>
</dbReference>
<dbReference type="PANTHER" id="PTHR45743:SF2">
    <property type="entry name" value="POTASSIUM CHANNEL AKT1"/>
    <property type="match status" value="1"/>
</dbReference>
<keyword evidence="8" id="KW-0630">Potassium</keyword>
<feature type="transmembrane region" description="Helical" evidence="13">
    <location>
        <begin position="63"/>
        <end position="81"/>
    </location>
</feature>
<dbReference type="GO" id="GO:0005249">
    <property type="term" value="F:voltage-gated potassium channel activity"/>
    <property type="evidence" value="ECO:0007669"/>
    <property type="project" value="InterPro"/>
</dbReference>
<dbReference type="PROSITE" id="PS50042">
    <property type="entry name" value="CNMP_BINDING_3"/>
    <property type="match status" value="1"/>
</dbReference>
<keyword evidence="4" id="KW-0633">Potassium transport</keyword>
<evidence type="ECO:0000256" key="4">
    <source>
        <dbReference type="ARBA" id="ARBA00022538"/>
    </source>
</evidence>
<comment type="subcellular location">
    <subcellularLocation>
        <location evidence="1">Membrane</location>
        <topology evidence="1">Multi-pass membrane protein</topology>
    </subcellularLocation>
</comment>
<evidence type="ECO:0000256" key="8">
    <source>
        <dbReference type="ARBA" id="ARBA00022958"/>
    </source>
</evidence>
<dbReference type="Gene3D" id="2.60.120.10">
    <property type="entry name" value="Jelly Rolls"/>
    <property type="match status" value="1"/>
</dbReference>
<evidence type="ECO:0000256" key="2">
    <source>
        <dbReference type="ARBA" id="ARBA00007929"/>
    </source>
</evidence>
<evidence type="ECO:0000313" key="15">
    <source>
        <dbReference type="EMBL" id="KAG6487587.1"/>
    </source>
</evidence>
<evidence type="ECO:0000256" key="13">
    <source>
        <dbReference type="SAM" id="Phobius"/>
    </source>
</evidence>
<evidence type="ECO:0000256" key="3">
    <source>
        <dbReference type="ARBA" id="ARBA00022448"/>
    </source>
</evidence>
<feature type="transmembrane region" description="Helical" evidence="13">
    <location>
        <begin position="101"/>
        <end position="119"/>
    </location>
</feature>
<keyword evidence="9 13" id="KW-1133">Transmembrane helix</keyword>
<organism evidence="15 16">
    <name type="scientific">Zingiber officinale</name>
    <name type="common">Ginger</name>
    <name type="synonym">Amomum zingiber</name>
    <dbReference type="NCBI Taxonomy" id="94328"/>
    <lineage>
        <taxon>Eukaryota</taxon>
        <taxon>Viridiplantae</taxon>
        <taxon>Streptophyta</taxon>
        <taxon>Embryophyta</taxon>
        <taxon>Tracheophyta</taxon>
        <taxon>Spermatophyta</taxon>
        <taxon>Magnoliopsida</taxon>
        <taxon>Liliopsida</taxon>
        <taxon>Zingiberales</taxon>
        <taxon>Zingiberaceae</taxon>
        <taxon>Zingiber</taxon>
    </lineage>
</organism>
<evidence type="ECO:0000256" key="11">
    <source>
        <dbReference type="ARBA" id="ARBA00023136"/>
    </source>
</evidence>
<comment type="similarity">
    <text evidence="2">Belongs to the potassium channel family. Plant (TC 1.A.1.4) subfamily.</text>
</comment>
<dbReference type="InterPro" id="IPR018490">
    <property type="entry name" value="cNMP-bd_dom_sf"/>
</dbReference>
<comment type="caution">
    <text evidence="15">The sequence shown here is derived from an EMBL/GenBank/DDBJ whole genome shotgun (WGS) entry which is preliminary data.</text>
</comment>
<evidence type="ECO:0000256" key="5">
    <source>
        <dbReference type="ARBA" id="ARBA00022692"/>
    </source>
</evidence>
<dbReference type="InterPro" id="IPR005821">
    <property type="entry name" value="Ion_trans_dom"/>
</dbReference>
<keyword evidence="11 13" id="KW-0472">Membrane</keyword>
<dbReference type="CDD" id="cd00038">
    <property type="entry name" value="CAP_ED"/>
    <property type="match status" value="1"/>
</dbReference>
<proteinExistence type="inferred from homology"/>
<evidence type="ECO:0000256" key="7">
    <source>
        <dbReference type="ARBA" id="ARBA00022882"/>
    </source>
</evidence>
<keyword evidence="3" id="KW-0813">Transport</keyword>
<dbReference type="InterPro" id="IPR014710">
    <property type="entry name" value="RmlC-like_jellyroll"/>
</dbReference>
<accession>A0A8J5FGS8</accession>
<dbReference type="InterPro" id="IPR045319">
    <property type="entry name" value="KAT/AKT"/>
</dbReference>
<evidence type="ECO:0000256" key="12">
    <source>
        <dbReference type="ARBA" id="ARBA00023303"/>
    </source>
</evidence>
<dbReference type="AlphaFoldDB" id="A0A8J5FGS8"/>
<dbReference type="InterPro" id="IPR000595">
    <property type="entry name" value="cNMP-bd_dom"/>
</dbReference>
<dbReference type="EMBL" id="JACMSC010000015">
    <property type="protein sequence ID" value="KAG6487587.1"/>
    <property type="molecule type" value="Genomic_DNA"/>
</dbReference>
<keyword evidence="5 13" id="KW-0812">Transmembrane</keyword>
<keyword evidence="6" id="KW-0631">Potassium channel</keyword>
<gene>
    <name evidence="15" type="ORF">ZIOFF_056175</name>
</gene>
<dbReference type="SUPFAM" id="SSF81324">
    <property type="entry name" value="Voltage-gated potassium channels"/>
    <property type="match status" value="1"/>
</dbReference>
<reference evidence="15 16" key="1">
    <citation type="submission" date="2020-08" db="EMBL/GenBank/DDBJ databases">
        <title>Plant Genome Project.</title>
        <authorList>
            <person name="Zhang R.-G."/>
        </authorList>
    </citation>
    <scope>NUCLEOTIDE SEQUENCE [LARGE SCALE GENOMIC DNA]</scope>
    <source>
        <tissue evidence="15">Rhizome</tissue>
    </source>
</reference>
<dbReference type="SUPFAM" id="SSF51206">
    <property type="entry name" value="cAMP-binding domain-like"/>
    <property type="match status" value="1"/>
</dbReference>
<evidence type="ECO:0000313" key="16">
    <source>
        <dbReference type="Proteomes" id="UP000734854"/>
    </source>
</evidence>
<dbReference type="PANTHER" id="PTHR45743">
    <property type="entry name" value="POTASSIUM CHANNEL AKT1"/>
    <property type="match status" value="1"/>
</dbReference>
<dbReference type="GO" id="GO:0034702">
    <property type="term" value="C:monoatomic ion channel complex"/>
    <property type="evidence" value="ECO:0007669"/>
    <property type="project" value="UniProtKB-KW"/>
</dbReference>
<sequence length="256" mass="29136">MADTTKVFNMPLAMMCGIEVEKEISRDGSNYSLSTGILPSLGARSNRRVKLRRFIVSPYDRRYRAWEIFLIVLVVYSAWGSPFEFGFLGHAKGTLALVDNIVNAFFAIDIILTFFLAYLDRTTYLLVDDPKLIARKYLTSCSALMDSSTCSVSSVSEELVHYLQEGYNRSSHGICTKKLASRTLTRTNDLTSHVYLFHGISNDLLFQLVSEMKDEYYPPREDVILQNEAPTDFYILVTGTAVKESFHSRILFFHIT</sequence>
<evidence type="ECO:0000259" key="14">
    <source>
        <dbReference type="PROSITE" id="PS50042"/>
    </source>
</evidence>
<feature type="domain" description="Cyclic nucleotide-binding" evidence="14">
    <location>
        <begin position="196"/>
        <end position="241"/>
    </location>
</feature>
<evidence type="ECO:0000256" key="1">
    <source>
        <dbReference type="ARBA" id="ARBA00004141"/>
    </source>
</evidence>
<keyword evidence="12" id="KW-0407">Ion channel</keyword>
<evidence type="ECO:0000256" key="9">
    <source>
        <dbReference type="ARBA" id="ARBA00022989"/>
    </source>
</evidence>
<evidence type="ECO:0000256" key="6">
    <source>
        <dbReference type="ARBA" id="ARBA00022826"/>
    </source>
</evidence>
<dbReference type="Pfam" id="PF00520">
    <property type="entry name" value="Ion_trans"/>
    <property type="match status" value="1"/>
</dbReference>
<keyword evidence="10" id="KW-0406">Ion transport</keyword>